<accession>A0A6A2Z154</accession>
<evidence type="ECO:0000313" key="2">
    <source>
        <dbReference type="EMBL" id="KAE8684855.1"/>
    </source>
</evidence>
<dbReference type="PANTHER" id="PTHR16897:SF2">
    <property type="entry name" value="OS03G0226600 PROTEIN"/>
    <property type="match status" value="1"/>
</dbReference>
<sequence length="1318" mass="147436">MPGLAQRNEQYSNAFWSKHNDDVSYNQLQKFWSELSLQARQELLRIDKQALFERARKNIYCSRCNGLLLEGFLQIVMYGKSLQLEGVAGNLHHNRSRVPKNGIDDGLSLTNGTQEEIQDPSVHPWGGLTTTRDGSLTLLDCYLCPKSLRGLQKVFDSSRARERERELLYPDACGGEGRGWISQGIASYGRFHGARETCALHTARLSCDTLVDFWSALGEETRRSLLRMKEEDFIERLMYRFDSKRFCRDCRRNVIREFKELKELKRMRREPRCTSWFCVADTTFLYEVSDDTVKADWHQTFADTIGTYHHFEWAVGTGEGKSDIMEFENVGMSGSVRVSGLDLDGLSSCYITLRAWKLDGRCSEISVKAHALKGQQCVHCRLVVGDGYVTITRGENIRRFFEHAEEADEEEDDDSMDKDGNDVDGECFRPQKHAKSPELAREFLLDAATVFNLIHFAQIHVNTEAVEKAFREGTARQNAHSIFVCLAIKLLEERVHVACKEIITLEKQMKLLEEEEKEKREEEEQKERKRKKEREKKLRRKERLKGKEREKEKKCAESSIAPAAPDLSKELSSTNIEVEENIAIDCSDSVSETGDMIVCTQDSIDNLGERFLDEDSTTSLQSHSFGSPDGEDAKVKDGNGSFTMERSKFSRRRLKFCKDGQFDTSVKWSDRRRFAVSESSPVNRCEARYRSENFEVPSRSTNGLNRQSRISSAKSSSRNSDVKYAEKFQCPNSRSERYEFCSCGQHNEYRTKIEPYVSATREGRELKSVSKSNSALDVSKQVYRGNKYNQQEYIHEECGRLKNKIIAGNNLSGRDSLLSKKVWEPAEAQRNYPRSNSDTDVTLRSSSYNEGAGADHNFVKSSGETCSSEASLNLGEINHEHSKVNKSSTLATDEDCYVETQDKCSSRDAASKEVGVCANNRNPTLNGNSHSTMSSTSSSDNCSSCLSEGDSNTSSSNHGNLESSSSDSEEISQQSDGKDTSISIQNGFSEHQVKGIDSIQHANGGVALESQPLFGHSPNGRDSSVCIQNGFTKCRAKGIDKSQDVNIGVALESQASFAQTPDGGGNKVSGNPPTTVEIPDNEKSTAIMGSQDQGMFPSVHNQTIQFPVYQAPSTMSYYHHNPVPWPATPANGLMPFPPPNPYFYTDPIGYGLNGNSGLCMSYGTLQHFGNHLLNPSTVPVYQPVSKVNGLYAEDHIQVLKSVTAKEEAFTGVNTGRVTSGRLHTIEQAANGEGRRNDVSSKSHRDDTNFSLFHFGGPVALSTACKSNPTPLKEEIAGELSYQFSASQVENDHACNKKETSMEEYSLFAASNSIRFSFF</sequence>
<feature type="compositionally biased region" description="Low complexity" evidence="1">
    <location>
        <begin position="954"/>
        <end position="975"/>
    </location>
</feature>
<feature type="compositionally biased region" description="Basic and acidic residues" evidence="1">
    <location>
        <begin position="545"/>
        <end position="556"/>
    </location>
</feature>
<feature type="region of interest" description="Disordered" evidence="1">
    <location>
        <begin position="514"/>
        <end position="568"/>
    </location>
</feature>
<feature type="compositionally biased region" description="Acidic residues" evidence="1">
    <location>
        <begin position="405"/>
        <end position="416"/>
    </location>
</feature>
<feature type="region of interest" description="Disordered" evidence="1">
    <location>
        <begin position="615"/>
        <end position="639"/>
    </location>
</feature>
<feature type="compositionally biased region" description="Low complexity" evidence="1">
    <location>
        <begin position="706"/>
        <end position="718"/>
    </location>
</feature>
<feature type="compositionally biased region" description="Basic and acidic residues" evidence="1">
    <location>
        <begin position="514"/>
        <end position="527"/>
    </location>
</feature>
<protein>
    <submittedName>
        <fullName evidence="2">Metal tolerance protein 4</fullName>
    </submittedName>
</protein>
<dbReference type="Proteomes" id="UP000436088">
    <property type="component" value="Unassembled WGS sequence"/>
</dbReference>
<evidence type="ECO:0000313" key="3">
    <source>
        <dbReference type="Proteomes" id="UP000436088"/>
    </source>
</evidence>
<feature type="compositionally biased region" description="Low complexity" evidence="1">
    <location>
        <begin position="928"/>
        <end position="947"/>
    </location>
</feature>
<reference evidence="2" key="1">
    <citation type="submission" date="2019-09" db="EMBL/GenBank/DDBJ databases">
        <title>Draft genome information of white flower Hibiscus syriacus.</title>
        <authorList>
            <person name="Kim Y.-M."/>
        </authorList>
    </citation>
    <scope>NUCLEOTIDE SEQUENCE [LARGE SCALE GENOMIC DNA]</scope>
    <source>
        <strain evidence="2">YM2019G1</strain>
    </source>
</reference>
<organism evidence="2 3">
    <name type="scientific">Hibiscus syriacus</name>
    <name type="common">Rose of Sharon</name>
    <dbReference type="NCBI Taxonomy" id="106335"/>
    <lineage>
        <taxon>Eukaryota</taxon>
        <taxon>Viridiplantae</taxon>
        <taxon>Streptophyta</taxon>
        <taxon>Embryophyta</taxon>
        <taxon>Tracheophyta</taxon>
        <taxon>Spermatophyta</taxon>
        <taxon>Magnoliopsida</taxon>
        <taxon>eudicotyledons</taxon>
        <taxon>Gunneridae</taxon>
        <taxon>Pentapetalae</taxon>
        <taxon>rosids</taxon>
        <taxon>malvids</taxon>
        <taxon>Malvales</taxon>
        <taxon>Malvaceae</taxon>
        <taxon>Malvoideae</taxon>
        <taxon>Hibiscus</taxon>
    </lineage>
</organism>
<feature type="region of interest" description="Disordered" evidence="1">
    <location>
        <begin position="918"/>
        <end position="983"/>
    </location>
</feature>
<gene>
    <name evidence="2" type="ORF">F3Y22_tig00111105pilonHSYRG00585</name>
</gene>
<proteinExistence type="predicted"/>
<comment type="caution">
    <text evidence="2">The sequence shown here is derived from an EMBL/GenBank/DDBJ whole genome shotgun (WGS) entry which is preliminary data.</text>
</comment>
<name>A0A6A2Z154_HIBSY</name>
<feature type="region of interest" description="Disordered" evidence="1">
    <location>
        <begin position="828"/>
        <end position="860"/>
    </location>
</feature>
<keyword evidence="3" id="KW-1185">Reference proteome</keyword>
<feature type="region of interest" description="Disordered" evidence="1">
    <location>
        <begin position="404"/>
        <end position="423"/>
    </location>
</feature>
<dbReference type="PANTHER" id="PTHR16897">
    <property type="entry name" value="OS10G0105400 PROTEIN"/>
    <property type="match status" value="1"/>
</dbReference>
<dbReference type="EMBL" id="VEPZ02001236">
    <property type="protein sequence ID" value="KAE8684855.1"/>
    <property type="molecule type" value="Genomic_DNA"/>
</dbReference>
<feature type="region of interest" description="Disordered" evidence="1">
    <location>
        <begin position="1057"/>
        <end position="1077"/>
    </location>
</feature>
<evidence type="ECO:0000256" key="1">
    <source>
        <dbReference type="SAM" id="MobiDB-lite"/>
    </source>
</evidence>
<feature type="compositionally biased region" description="Basic residues" evidence="1">
    <location>
        <begin position="528"/>
        <end position="544"/>
    </location>
</feature>
<feature type="region of interest" description="Disordered" evidence="1">
    <location>
        <begin position="697"/>
        <end position="718"/>
    </location>
</feature>
<feature type="compositionally biased region" description="Polar residues" evidence="1">
    <location>
        <begin position="832"/>
        <end position="849"/>
    </location>
</feature>